<proteinExistence type="predicted"/>
<feature type="region of interest" description="Disordered" evidence="1">
    <location>
        <begin position="1"/>
        <end position="38"/>
    </location>
</feature>
<dbReference type="Proteomes" id="UP001153076">
    <property type="component" value="Unassembled WGS sequence"/>
</dbReference>
<keyword evidence="3" id="KW-1185">Reference proteome</keyword>
<dbReference type="PANTHER" id="PTHR35098:SF1">
    <property type="entry name" value="NODULIN-RELATED PROTEIN 2"/>
    <property type="match status" value="1"/>
</dbReference>
<name>A0A9Q1Q9W0_9CARY</name>
<comment type="caution">
    <text evidence="2">The sequence shown here is derived from an EMBL/GenBank/DDBJ whole genome shotgun (WGS) entry which is preliminary data.</text>
</comment>
<reference evidence="2" key="1">
    <citation type="submission" date="2022-04" db="EMBL/GenBank/DDBJ databases">
        <title>Carnegiea gigantea Genome sequencing and assembly v2.</title>
        <authorList>
            <person name="Copetti D."/>
            <person name="Sanderson M.J."/>
            <person name="Burquez A."/>
            <person name="Wojciechowski M.F."/>
        </authorList>
    </citation>
    <scope>NUCLEOTIDE SEQUENCE</scope>
    <source>
        <strain evidence="2">SGP5-SGP5p</strain>
        <tissue evidence="2">Aerial part</tissue>
    </source>
</reference>
<feature type="compositionally biased region" description="Basic and acidic residues" evidence="1">
    <location>
        <begin position="333"/>
        <end position="348"/>
    </location>
</feature>
<feature type="region of interest" description="Disordered" evidence="1">
    <location>
        <begin position="330"/>
        <end position="358"/>
    </location>
</feature>
<evidence type="ECO:0000313" key="2">
    <source>
        <dbReference type="EMBL" id="KAJ8433230.1"/>
    </source>
</evidence>
<dbReference type="AlphaFoldDB" id="A0A9Q1Q9W0"/>
<sequence>MAAAYNGSPPPDIKPRPTDSHASPSLSPTRSPSTNFLSPPLLLRPPIIQFFSTLIPGRRREGETHIRSITFSSYVDLRQKAWLHGGPDLVYHHSISLSSDQMEEDYTTTNRGRPNSKPTTASHGGHDPVSKSDLMSSAKVLAGAAKSALAHESDKVDKAQVAGATADLLSAAKHYGKLEEKSFGKYFDKAEGYLHNYHSSHSAADASHGGEGKHGHSGSGGGYGEYVKLAQGFLKKEDHDQGHGGHSSGSGGGGGGGAGDYIKLAQGFARTLAEAAQAAATQQTDKIDKAKVAEAAENVLEAAKSSGTLDDKGGIGQYLDKTQDYLHQMHSGDAGKEETDKGKEKETESGGGSAASGFMKMAQGFFK</sequence>
<organism evidence="2 3">
    <name type="scientific">Carnegiea gigantea</name>
    <dbReference type="NCBI Taxonomy" id="171969"/>
    <lineage>
        <taxon>Eukaryota</taxon>
        <taxon>Viridiplantae</taxon>
        <taxon>Streptophyta</taxon>
        <taxon>Embryophyta</taxon>
        <taxon>Tracheophyta</taxon>
        <taxon>Spermatophyta</taxon>
        <taxon>Magnoliopsida</taxon>
        <taxon>eudicotyledons</taxon>
        <taxon>Gunneridae</taxon>
        <taxon>Pentapetalae</taxon>
        <taxon>Caryophyllales</taxon>
        <taxon>Cactineae</taxon>
        <taxon>Cactaceae</taxon>
        <taxon>Cactoideae</taxon>
        <taxon>Echinocereeae</taxon>
        <taxon>Carnegiea</taxon>
    </lineage>
</organism>
<evidence type="ECO:0008006" key="4">
    <source>
        <dbReference type="Google" id="ProtNLM"/>
    </source>
</evidence>
<dbReference type="InterPro" id="IPR040294">
    <property type="entry name" value="Nodulin-rel_1/2"/>
</dbReference>
<dbReference type="PANTHER" id="PTHR35098">
    <property type="entry name" value="EXPRESSED PROTEIN"/>
    <property type="match status" value="1"/>
</dbReference>
<feature type="compositionally biased region" description="Low complexity" evidence="1">
    <location>
        <begin position="23"/>
        <end position="38"/>
    </location>
</feature>
<dbReference type="EMBL" id="JAKOGI010000553">
    <property type="protein sequence ID" value="KAJ8433230.1"/>
    <property type="molecule type" value="Genomic_DNA"/>
</dbReference>
<dbReference type="OrthoDB" id="695806at2759"/>
<gene>
    <name evidence="2" type="ORF">Cgig2_023182</name>
</gene>
<dbReference type="GO" id="GO:0010115">
    <property type="term" value="P:regulation of abscisic acid biosynthetic process"/>
    <property type="evidence" value="ECO:0007669"/>
    <property type="project" value="InterPro"/>
</dbReference>
<dbReference type="GO" id="GO:0009408">
    <property type="term" value="P:response to heat"/>
    <property type="evidence" value="ECO:0007669"/>
    <property type="project" value="InterPro"/>
</dbReference>
<feature type="compositionally biased region" description="Polar residues" evidence="1">
    <location>
        <begin position="107"/>
        <end position="122"/>
    </location>
</feature>
<evidence type="ECO:0000256" key="1">
    <source>
        <dbReference type="SAM" id="MobiDB-lite"/>
    </source>
</evidence>
<feature type="region of interest" description="Disordered" evidence="1">
    <location>
        <begin position="100"/>
        <end position="132"/>
    </location>
</feature>
<accession>A0A9Q1Q9W0</accession>
<evidence type="ECO:0000313" key="3">
    <source>
        <dbReference type="Proteomes" id="UP001153076"/>
    </source>
</evidence>
<feature type="region of interest" description="Disordered" evidence="1">
    <location>
        <begin position="200"/>
        <end position="221"/>
    </location>
</feature>
<protein>
    <recommendedName>
        <fullName evidence="4">Nodulin-related protein 1</fullName>
    </recommendedName>
</protein>